<reference evidence="3" key="1">
    <citation type="submission" date="2022-10" db="EMBL/GenBank/DDBJ databases">
        <title>Genome assembly of Pristionchus species.</title>
        <authorList>
            <person name="Yoshida K."/>
            <person name="Sommer R.J."/>
        </authorList>
    </citation>
    <scope>NUCLEOTIDE SEQUENCE [LARGE SCALE GENOMIC DNA]</scope>
    <source>
        <strain evidence="3">RS5460</strain>
    </source>
</reference>
<evidence type="ECO:0000256" key="1">
    <source>
        <dbReference type="SAM" id="SignalP"/>
    </source>
</evidence>
<comment type="caution">
    <text evidence="2">The sequence shown here is derived from an EMBL/GenBank/DDBJ whole genome shotgun (WGS) entry which is preliminary data.</text>
</comment>
<keyword evidence="1" id="KW-0732">Signal</keyword>
<accession>A0AAN5CMB7</accession>
<feature type="chain" id="PRO_5042959751" description="Secreted protein" evidence="1">
    <location>
        <begin position="19"/>
        <end position="209"/>
    </location>
</feature>
<dbReference type="PANTHER" id="PTHR34401:SF3">
    <property type="entry name" value="DB DOMAIN-CONTAINING PROTEIN"/>
    <property type="match status" value="1"/>
</dbReference>
<dbReference type="PANTHER" id="PTHR34401">
    <property type="entry name" value="PROTEIN CBG12388-RELATED"/>
    <property type="match status" value="1"/>
</dbReference>
<dbReference type="Proteomes" id="UP001328107">
    <property type="component" value="Unassembled WGS sequence"/>
</dbReference>
<protein>
    <recommendedName>
        <fullName evidence="4">Secreted protein</fullName>
    </recommendedName>
</protein>
<proteinExistence type="predicted"/>
<name>A0AAN5CMB7_9BILA</name>
<evidence type="ECO:0000313" key="3">
    <source>
        <dbReference type="Proteomes" id="UP001328107"/>
    </source>
</evidence>
<dbReference type="AlphaFoldDB" id="A0AAN5CMB7"/>
<dbReference type="EMBL" id="BTRK01000004">
    <property type="protein sequence ID" value="GMR46960.1"/>
    <property type="molecule type" value="Genomic_DNA"/>
</dbReference>
<sequence>LQMLKLAVLSIVLLGVLGAGPEMQQQCLCKDFDPCYETAADTVLKCTDKCKNLLTELGADYEKAHKCVADHQPKIQKAAECSRKALGDMCTNKPDQMVKKYYPENLQLAAVTELMTMAKKSGLLGKAGPMFEQSKKAATCMLKCTATTDCSRKLKCGVELPPDNEVVAKIKKCAIDSGFTTPVAREICTCLHKSGIKQLETICPTLEIS</sequence>
<feature type="non-terminal residue" evidence="2">
    <location>
        <position position="1"/>
    </location>
</feature>
<organism evidence="2 3">
    <name type="scientific">Pristionchus mayeri</name>
    <dbReference type="NCBI Taxonomy" id="1317129"/>
    <lineage>
        <taxon>Eukaryota</taxon>
        <taxon>Metazoa</taxon>
        <taxon>Ecdysozoa</taxon>
        <taxon>Nematoda</taxon>
        <taxon>Chromadorea</taxon>
        <taxon>Rhabditida</taxon>
        <taxon>Rhabditina</taxon>
        <taxon>Diplogasteromorpha</taxon>
        <taxon>Diplogasteroidea</taxon>
        <taxon>Neodiplogasteridae</taxon>
        <taxon>Pristionchus</taxon>
    </lineage>
</organism>
<evidence type="ECO:0008006" key="4">
    <source>
        <dbReference type="Google" id="ProtNLM"/>
    </source>
</evidence>
<feature type="signal peptide" evidence="1">
    <location>
        <begin position="1"/>
        <end position="18"/>
    </location>
</feature>
<evidence type="ECO:0000313" key="2">
    <source>
        <dbReference type="EMBL" id="GMR46960.1"/>
    </source>
</evidence>
<keyword evidence="3" id="KW-1185">Reference proteome</keyword>
<gene>
    <name evidence="2" type="ORF">PMAYCL1PPCAC_17155</name>
</gene>